<dbReference type="InterPro" id="IPR010995">
    <property type="entry name" value="DNA_repair_Rad51/TF_NusA_a-hlx"/>
</dbReference>
<evidence type="ECO:0000313" key="1">
    <source>
        <dbReference type="EMBL" id="AEX61789.1"/>
    </source>
</evidence>
<dbReference type="GO" id="GO:0000166">
    <property type="term" value="F:nucleotide binding"/>
    <property type="evidence" value="ECO:0007669"/>
    <property type="project" value="InterPro"/>
</dbReference>
<proteinExistence type="predicted"/>
<organism evidence="1">
    <name type="scientific">Megavirus courdo7</name>
    <dbReference type="NCBI Taxonomy" id="1128135"/>
    <lineage>
        <taxon>Viruses</taxon>
        <taxon>Varidnaviria</taxon>
        <taxon>Bamfordvirae</taxon>
        <taxon>Nucleocytoviricota</taxon>
        <taxon>Megaviricetes</taxon>
        <taxon>Imitervirales</taxon>
        <taxon>Mimiviridae</taxon>
        <taxon>Megamimivirinae</taxon>
        <taxon>Megavirus</taxon>
    </lineage>
</organism>
<dbReference type="EMBL" id="JN885991">
    <property type="protein sequence ID" value="AEX61789.1"/>
    <property type="molecule type" value="Genomic_DNA"/>
</dbReference>
<protein>
    <submittedName>
        <fullName evidence="1">DNA ligase</fullName>
    </submittedName>
</protein>
<accession>H2EBL6</accession>
<name>H2EBL6_9VIRU</name>
<sequence>MREIGVENLSQGIVARLVENGFNTIPKILSITIDDFMSMDGFQEKLATKLYNNLQKSLENLDVLTLMSASNIFGRGFGEKN</sequence>
<dbReference type="Gene3D" id="1.10.150.20">
    <property type="entry name" value="5' to 3' exonuclease, C-terminal subdomain"/>
    <property type="match status" value="1"/>
</dbReference>
<dbReference type="SUPFAM" id="SSF47794">
    <property type="entry name" value="Rad51 N-terminal domain-like"/>
    <property type="match status" value="1"/>
</dbReference>
<keyword evidence="1" id="KW-0436">Ligase</keyword>
<dbReference type="GO" id="GO:0016874">
    <property type="term" value="F:ligase activity"/>
    <property type="evidence" value="ECO:0007669"/>
    <property type="project" value="UniProtKB-KW"/>
</dbReference>
<reference evidence="1" key="1">
    <citation type="submission" date="2011-10" db="EMBL/GenBank/DDBJ databases">
        <title>Provirophages and transpovirons: unique mobilome of giant viruses.</title>
        <authorList>
            <person name="Desnues C."/>
            <person name="LaScola B."/>
            <person name="Yutin N."/>
            <person name="Fournous G."/>
            <person name="Koonin E."/>
            <person name="Raoult D."/>
        </authorList>
    </citation>
    <scope>NUCLEOTIDE SEQUENCE</scope>
    <source>
        <strain evidence="1">Mv13-c7</strain>
    </source>
</reference>
<gene>
    <name evidence="1" type="ORF">c7_L726</name>
</gene>